<protein>
    <recommendedName>
        <fullName evidence="11">ABC transporter domain-containing protein</fullName>
    </recommendedName>
</protein>
<reference evidence="13" key="1">
    <citation type="journal article" date="2023" name="Commun. Biol.">
        <title>Genome analysis of Parmales, the sister group of diatoms, reveals the evolutionary specialization of diatoms from phago-mixotrophs to photoautotrophs.</title>
        <authorList>
            <person name="Ban H."/>
            <person name="Sato S."/>
            <person name="Yoshikawa S."/>
            <person name="Yamada K."/>
            <person name="Nakamura Y."/>
            <person name="Ichinomiya M."/>
            <person name="Sato N."/>
            <person name="Blanc-Mathieu R."/>
            <person name="Endo H."/>
            <person name="Kuwata A."/>
            <person name="Ogata H."/>
        </authorList>
    </citation>
    <scope>NUCLEOTIDE SEQUENCE [LARGE SCALE GENOMIC DNA]</scope>
</reference>
<evidence type="ECO:0000313" key="12">
    <source>
        <dbReference type="EMBL" id="GMH67432.1"/>
    </source>
</evidence>
<sequence length="609" mass="66429">MAATELKVVNKTGKTNQTSCGGKVTVAQPPLNLRKDLIDIHSLVVRTPGYHSFLYKYLVLQSIRLFTALSIPVAIYVLQVSDIDNLNDTEMAVLGSLGLLNIVGRLTPFATSILIDGFKEKLQAKQATMVVFEMQHSAHLTTPTGEFSQLLSKVFRNLDVLLPALYGALVPLWVETFAAVMFITIAYGCIGVVQLLLFLAYTAACYKAAKAKSERNKKMMMTLFSNWGKIMETARSYERAHFFDNVEHEIGCAHEMFVSMGTQIKAVTTGEHKEAMTLQLVSLTVTALFIGVVIGSLGGGVSGIEKAALAFYFFTFIGSLDVYAIGVSNLRTTVVEYQTFNDFITKLSDVVDKEGAADLELKKNPEIEFKNVTFSYGGKTILDDVSFKVEGGQTLGIVGSSGCGKSTILRLLLRFYRQSSGTIMVDGKDIAKVTGSSLRRLFSVVTQDAQLFNASIRENIGYGKMGSGDEEILQAAKLAELTLKEAEGKDGVENDLTLDKVCGEKGAKLSGGQQQRVALARAMLKNGTIYLLDEPTTGLDGLVAKNLQKTLDELSTNATSICVTHHLGDLEKAHQVLYLNGGKIVERGNYAELMKAKGEFYNQVQARKN</sequence>
<dbReference type="PANTHER" id="PTHR24221:SF654">
    <property type="entry name" value="ATP-BINDING CASSETTE SUB-FAMILY B MEMBER 6"/>
    <property type="match status" value="1"/>
</dbReference>
<dbReference type="InterPro" id="IPR003593">
    <property type="entry name" value="AAA+_ATPase"/>
</dbReference>
<dbReference type="GO" id="GO:0005524">
    <property type="term" value="F:ATP binding"/>
    <property type="evidence" value="ECO:0007669"/>
    <property type="project" value="UniProtKB-KW"/>
</dbReference>
<evidence type="ECO:0000313" key="13">
    <source>
        <dbReference type="Proteomes" id="UP001162640"/>
    </source>
</evidence>
<keyword evidence="6" id="KW-0067">ATP-binding</keyword>
<dbReference type="SUPFAM" id="SSF52540">
    <property type="entry name" value="P-loop containing nucleoside triphosphate hydrolases"/>
    <property type="match status" value="1"/>
</dbReference>
<dbReference type="PROSITE" id="PS50893">
    <property type="entry name" value="ABC_TRANSPORTER_2"/>
    <property type="match status" value="1"/>
</dbReference>
<feature type="transmembrane region" description="Helical" evidence="10">
    <location>
        <begin position="280"/>
        <end position="301"/>
    </location>
</feature>
<name>A0A9W7ADL1_9STRA</name>
<keyword evidence="3" id="KW-1003">Cell membrane</keyword>
<dbReference type="GO" id="GO:0042626">
    <property type="term" value="F:ATPase-coupled transmembrane transporter activity"/>
    <property type="evidence" value="ECO:0007669"/>
    <property type="project" value="TreeGrafter"/>
</dbReference>
<keyword evidence="4 10" id="KW-0812">Transmembrane</keyword>
<evidence type="ECO:0000256" key="5">
    <source>
        <dbReference type="ARBA" id="ARBA00022741"/>
    </source>
</evidence>
<dbReference type="InterPro" id="IPR003439">
    <property type="entry name" value="ABC_transporter-like_ATP-bd"/>
</dbReference>
<keyword evidence="2" id="KW-0813">Transport</keyword>
<evidence type="ECO:0000259" key="11">
    <source>
        <dbReference type="PROSITE" id="PS50893"/>
    </source>
</evidence>
<dbReference type="GO" id="GO:0016887">
    <property type="term" value="F:ATP hydrolysis activity"/>
    <property type="evidence" value="ECO:0007669"/>
    <property type="project" value="InterPro"/>
</dbReference>
<dbReference type="AlphaFoldDB" id="A0A9W7ADL1"/>
<feature type="transmembrane region" description="Helical" evidence="10">
    <location>
        <begin position="57"/>
        <end position="79"/>
    </location>
</feature>
<dbReference type="EMBL" id="BLQM01000130">
    <property type="protein sequence ID" value="GMH67432.1"/>
    <property type="molecule type" value="Genomic_DNA"/>
</dbReference>
<accession>A0A9W7ADL1</accession>
<organism evidence="12 13">
    <name type="scientific">Triparma laevis f. inornata</name>
    <dbReference type="NCBI Taxonomy" id="1714386"/>
    <lineage>
        <taxon>Eukaryota</taxon>
        <taxon>Sar</taxon>
        <taxon>Stramenopiles</taxon>
        <taxon>Ochrophyta</taxon>
        <taxon>Bolidophyceae</taxon>
        <taxon>Parmales</taxon>
        <taxon>Triparmaceae</taxon>
        <taxon>Triparma</taxon>
    </lineage>
</organism>
<dbReference type="Gene3D" id="3.40.50.300">
    <property type="entry name" value="P-loop containing nucleotide triphosphate hydrolases"/>
    <property type="match status" value="1"/>
</dbReference>
<dbReference type="InterPro" id="IPR039421">
    <property type="entry name" value="Type_1_exporter"/>
</dbReference>
<dbReference type="InterPro" id="IPR027417">
    <property type="entry name" value="P-loop_NTPase"/>
</dbReference>
<evidence type="ECO:0000256" key="7">
    <source>
        <dbReference type="ARBA" id="ARBA00022989"/>
    </source>
</evidence>
<keyword evidence="8 10" id="KW-0472">Membrane</keyword>
<evidence type="ECO:0000256" key="10">
    <source>
        <dbReference type="SAM" id="Phobius"/>
    </source>
</evidence>
<dbReference type="SUPFAM" id="SSF90123">
    <property type="entry name" value="ABC transporter transmembrane region"/>
    <property type="match status" value="1"/>
</dbReference>
<evidence type="ECO:0000256" key="1">
    <source>
        <dbReference type="ARBA" id="ARBA00004651"/>
    </source>
</evidence>
<dbReference type="GO" id="GO:0005886">
    <property type="term" value="C:plasma membrane"/>
    <property type="evidence" value="ECO:0007669"/>
    <property type="project" value="UniProtKB-SubCell"/>
</dbReference>
<feature type="transmembrane region" description="Helical" evidence="10">
    <location>
        <begin position="180"/>
        <end position="209"/>
    </location>
</feature>
<evidence type="ECO:0000256" key="2">
    <source>
        <dbReference type="ARBA" id="ARBA00022448"/>
    </source>
</evidence>
<evidence type="ECO:0000256" key="4">
    <source>
        <dbReference type="ARBA" id="ARBA00022692"/>
    </source>
</evidence>
<dbReference type="PROSITE" id="PS00211">
    <property type="entry name" value="ABC_TRANSPORTER_1"/>
    <property type="match status" value="1"/>
</dbReference>
<feature type="domain" description="ABC transporter" evidence="11">
    <location>
        <begin position="367"/>
        <end position="606"/>
    </location>
</feature>
<dbReference type="InterPro" id="IPR036640">
    <property type="entry name" value="ABC1_TM_sf"/>
</dbReference>
<feature type="transmembrane region" description="Helical" evidence="10">
    <location>
        <begin position="307"/>
        <end position="326"/>
    </location>
</feature>
<evidence type="ECO:0000256" key="8">
    <source>
        <dbReference type="ARBA" id="ARBA00023136"/>
    </source>
</evidence>
<feature type="transmembrane region" description="Helical" evidence="10">
    <location>
        <begin position="91"/>
        <end position="115"/>
    </location>
</feature>
<dbReference type="Pfam" id="PF00005">
    <property type="entry name" value="ABC_tran"/>
    <property type="match status" value="1"/>
</dbReference>
<dbReference type="PANTHER" id="PTHR24221">
    <property type="entry name" value="ATP-BINDING CASSETTE SUB-FAMILY B"/>
    <property type="match status" value="1"/>
</dbReference>
<comment type="caution">
    <text evidence="12">The sequence shown here is derived from an EMBL/GenBank/DDBJ whole genome shotgun (WGS) entry which is preliminary data.</text>
</comment>
<proteinExistence type="inferred from homology"/>
<dbReference type="Proteomes" id="UP001162640">
    <property type="component" value="Unassembled WGS sequence"/>
</dbReference>
<evidence type="ECO:0000256" key="9">
    <source>
        <dbReference type="ARBA" id="ARBA00024363"/>
    </source>
</evidence>
<evidence type="ECO:0000256" key="6">
    <source>
        <dbReference type="ARBA" id="ARBA00022840"/>
    </source>
</evidence>
<comment type="subcellular location">
    <subcellularLocation>
        <location evidence="1">Cell membrane</location>
        <topology evidence="1">Multi-pass membrane protein</topology>
    </subcellularLocation>
</comment>
<keyword evidence="7 10" id="KW-1133">Transmembrane helix</keyword>
<dbReference type="SMART" id="SM00382">
    <property type="entry name" value="AAA"/>
    <property type="match status" value="1"/>
</dbReference>
<keyword evidence="5" id="KW-0547">Nucleotide-binding</keyword>
<comment type="similarity">
    <text evidence="9">Belongs to the ABC transporter superfamily. ABCB family. Heavy Metal importer (TC 3.A.1.210) subfamily.</text>
</comment>
<gene>
    <name evidence="12" type="ORF">TL16_g04678</name>
</gene>
<dbReference type="FunFam" id="3.40.50.300:FF:000854">
    <property type="entry name" value="Multidrug ABC transporter ATP-binding protein"/>
    <property type="match status" value="1"/>
</dbReference>
<evidence type="ECO:0000256" key="3">
    <source>
        <dbReference type="ARBA" id="ARBA00022475"/>
    </source>
</evidence>
<dbReference type="InterPro" id="IPR017871">
    <property type="entry name" value="ABC_transporter-like_CS"/>
</dbReference>